<keyword evidence="2" id="KW-1185">Reference proteome</keyword>
<dbReference type="AlphaFoldDB" id="A0AAE3M919"/>
<dbReference type="Proteomes" id="UP001209229">
    <property type="component" value="Unassembled WGS sequence"/>
</dbReference>
<protein>
    <submittedName>
        <fullName evidence="1">Uncharacterized protein</fullName>
    </submittedName>
</protein>
<dbReference type="RefSeq" id="WP_301193027.1">
    <property type="nucleotide sequence ID" value="NZ_JAPDPJ010000114.1"/>
</dbReference>
<evidence type="ECO:0000313" key="1">
    <source>
        <dbReference type="EMBL" id="MCW3789476.1"/>
    </source>
</evidence>
<evidence type="ECO:0000313" key="2">
    <source>
        <dbReference type="Proteomes" id="UP001209229"/>
    </source>
</evidence>
<sequence>MESKKPFDTQISDETYQFIKAMEKPNTKREFEKLMNAVADKSDIEKFKFVIRAINEFEKVENNPHTYPWYYTEMLDLLRKEKGYFEAILNAEKNYKEIGLIGISTTFTDAQIETIYNNATKEGLIKTSKTNFFDMLRGKECKEITWLEYRGKNPNKTALRYFTIFIFQSPKEIKPLARKYFKDKKGNSIETTSGQADDKNTIWEYKFSPWIK</sequence>
<proteinExistence type="predicted"/>
<dbReference type="EMBL" id="JAPDPJ010000114">
    <property type="protein sequence ID" value="MCW3789476.1"/>
    <property type="molecule type" value="Genomic_DNA"/>
</dbReference>
<name>A0AAE3M919_9BACT</name>
<organism evidence="1 2">
    <name type="scientific">Plebeiibacterium sediminum</name>
    <dbReference type="NCBI Taxonomy" id="2992112"/>
    <lineage>
        <taxon>Bacteria</taxon>
        <taxon>Pseudomonadati</taxon>
        <taxon>Bacteroidota</taxon>
        <taxon>Bacteroidia</taxon>
        <taxon>Marinilabiliales</taxon>
        <taxon>Marinilabiliaceae</taxon>
        <taxon>Plebeiibacterium</taxon>
    </lineage>
</organism>
<accession>A0AAE3M919</accession>
<comment type="caution">
    <text evidence="1">The sequence shown here is derived from an EMBL/GenBank/DDBJ whole genome shotgun (WGS) entry which is preliminary data.</text>
</comment>
<reference evidence="1" key="1">
    <citation type="submission" date="2022-10" db="EMBL/GenBank/DDBJ databases">
        <authorList>
            <person name="Yu W.X."/>
        </authorList>
    </citation>
    <scope>NUCLEOTIDE SEQUENCE</scope>
    <source>
        <strain evidence="1">AAT</strain>
    </source>
</reference>
<gene>
    <name evidence="1" type="ORF">OM075_23660</name>
</gene>